<proteinExistence type="inferred from homology"/>
<reference evidence="6 7" key="1">
    <citation type="submission" date="2021-11" db="EMBL/GenBank/DDBJ databases">
        <title>Whole genome of Geoglobus acetivorans.</title>
        <authorList>
            <person name="Liu D."/>
        </authorList>
    </citation>
    <scope>NUCLEOTIDE SEQUENCE [LARGE SCALE GENOMIC DNA]</scope>
    <source>
        <strain evidence="6 7">SBH6</strain>
    </source>
</reference>
<keyword evidence="3" id="KW-0533">Nickel</keyword>
<dbReference type="InterPro" id="IPR018194">
    <property type="entry name" value="Ni-dep_hyd_lsu_Ni_BS"/>
</dbReference>
<evidence type="ECO:0000256" key="5">
    <source>
        <dbReference type="ARBA" id="ARBA00023002"/>
    </source>
</evidence>
<keyword evidence="5" id="KW-0560">Oxidoreductase</keyword>
<dbReference type="RefSeq" id="WP_193807061.1">
    <property type="nucleotide sequence ID" value="NZ_CP087714.1"/>
</dbReference>
<name>A0ABZ3H4H9_GEOAI</name>
<dbReference type="InterPro" id="IPR029014">
    <property type="entry name" value="NiFe-Hase_large"/>
</dbReference>
<comment type="similarity">
    <text evidence="2">Belongs to the [NiFe]/[NiFeSe] hydrogenase large subunit family.</text>
</comment>
<evidence type="ECO:0000313" key="6">
    <source>
        <dbReference type="EMBL" id="XAT63688.1"/>
    </source>
</evidence>
<keyword evidence="7" id="KW-1185">Reference proteome</keyword>
<dbReference type="EMBL" id="CP087714">
    <property type="protein sequence ID" value="XAT63688.1"/>
    <property type="molecule type" value="Genomic_DNA"/>
</dbReference>
<dbReference type="PROSITE" id="PS00508">
    <property type="entry name" value="NI_HGENASE_L_2"/>
    <property type="match status" value="1"/>
</dbReference>
<evidence type="ECO:0000256" key="3">
    <source>
        <dbReference type="ARBA" id="ARBA00022596"/>
    </source>
</evidence>
<keyword evidence="4" id="KW-0479">Metal-binding</keyword>
<organism evidence="6 7">
    <name type="scientific">Geoglobus acetivorans</name>
    <dbReference type="NCBI Taxonomy" id="565033"/>
    <lineage>
        <taxon>Archaea</taxon>
        <taxon>Methanobacteriati</taxon>
        <taxon>Methanobacteriota</taxon>
        <taxon>Archaeoglobi</taxon>
        <taxon>Archaeoglobales</taxon>
        <taxon>Archaeoglobaceae</taxon>
        <taxon>Geoglobus</taxon>
    </lineage>
</organism>
<comment type="cofactor">
    <cofactor evidence="1">
        <name>Ni(2+)</name>
        <dbReference type="ChEBI" id="CHEBI:49786"/>
    </cofactor>
</comment>
<dbReference type="Pfam" id="PF00374">
    <property type="entry name" value="NiFeSe_Hases"/>
    <property type="match status" value="2"/>
</dbReference>
<evidence type="ECO:0000256" key="2">
    <source>
        <dbReference type="ARBA" id="ARBA00009292"/>
    </source>
</evidence>
<evidence type="ECO:0000313" key="7">
    <source>
        <dbReference type="Proteomes" id="UP001492541"/>
    </source>
</evidence>
<dbReference type="Gene3D" id="1.10.645.10">
    <property type="entry name" value="Cytochrome-c3 Hydrogenase, chain B"/>
    <property type="match status" value="1"/>
</dbReference>
<dbReference type="SUPFAM" id="SSF56762">
    <property type="entry name" value="HydB/Nqo4-like"/>
    <property type="match status" value="1"/>
</dbReference>
<dbReference type="PANTHER" id="PTHR43600:SF2">
    <property type="entry name" value="F420-NON-REDUCING HYDROGENASE VHU SUBUNIT A"/>
    <property type="match status" value="1"/>
</dbReference>
<dbReference type="PANTHER" id="PTHR43600">
    <property type="entry name" value="COENZYME F420 HYDROGENASE, SUBUNIT ALPHA"/>
    <property type="match status" value="1"/>
</dbReference>
<accession>A0ABZ3H4H9</accession>
<dbReference type="Proteomes" id="UP001492541">
    <property type="component" value="Chromosome"/>
</dbReference>
<dbReference type="InterPro" id="IPR001501">
    <property type="entry name" value="Ni-dep_hyd_lsu"/>
</dbReference>
<evidence type="ECO:0000256" key="1">
    <source>
        <dbReference type="ARBA" id="ARBA00001967"/>
    </source>
</evidence>
<dbReference type="GeneID" id="90450148"/>
<gene>
    <name evidence="6" type="ORF">LPQ35_10590</name>
</gene>
<protein>
    <submittedName>
        <fullName evidence="6">Ni/Fe hydrogenase subunit alpha</fullName>
    </submittedName>
</protein>
<sequence>MKTIRINPVSRIEGHARITVFADRSSRIEKIFFQSTEFRGYEKILTGLPAEDAPRISSTICGICRAVHFIASLKAVDSIYGVSPPELAEKIRQVVLYANIIEDHAASLLLLALPDLVNEGDVFASFRKVGTRKIKGLLNKRSSAVKIIEILAGRFLHPVAAVPGGWAKKPDKHELDVLSRYSTDLLTLGIELYELFSDLLEHAGSFEQFPSKHMHFMTLCGEKTDFYGGDICVLNSSKKEVFRVEPSNYEDVVAEDEREYSYSKDAYLIYRGDRVDVITGVLGRFSAGFHEYDHSSELYSQIEGEIDLNTLLPEKAYLLRALEIVYCAEAMKDITENIDLSGEIVNRDYRIRREGIGAVEAPRGTLIHHYTTDARGFIRRVNIITPTQFNINSLNVILNQHFRGRRAGKGLAESIEKIVRTFDPCIACSTHSINGKSDLDIRIVRR</sequence>
<evidence type="ECO:0000256" key="4">
    <source>
        <dbReference type="ARBA" id="ARBA00022723"/>
    </source>
</evidence>